<proteinExistence type="predicted"/>
<evidence type="ECO:0008006" key="2">
    <source>
        <dbReference type="Google" id="ProtNLM"/>
    </source>
</evidence>
<protein>
    <recommendedName>
        <fullName evidence="2">ADP-heptose:LPS heptosyltransferase</fullName>
    </recommendedName>
</protein>
<accession>A0A7V4NFD3</accession>
<dbReference type="AlphaFoldDB" id="A0A7V4NFD3"/>
<reference evidence="1" key="1">
    <citation type="journal article" date="2020" name="mSystems">
        <title>Genome- and Community-Level Interaction Insights into Carbon Utilization and Element Cycling Functions of Hydrothermarchaeota in Hydrothermal Sediment.</title>
        <authorList>
            <person name="Zhou Z."/>
            <person name="Liu Y."/>
            <person name="Xu W."/>
            <person name="Pan J."/>
            <person name="Luo Z.H."/>
            <person name="Li M."/>
        </authorList>
    </citation>
    <scope>NUCLEOTIDE SEQUENCE [LARGE SCALE GENOMIC DNA]</scope>
    <source>
        <strain evidence="1">SpSt-61</strain>
    </source>
</reference>
<evidence type="ECO:0000313" key="1">
    <source>
        <dbReference type="EMBL" id="HGU53493.1"/>
    </source>
</evidence>
<gene>
    <name evidence="1" type="ORF">ENT78_08255</name>
</gene>
<organism evidence="1">
    <name type="scientific">Fervidobacterium pennivorans</name>
    <dbReference type="NCBI Taxonomy" id="93466"/>
    <lineage>
        <taxon>Bacteria</taxon>
        <taxon>Thermotogati</taxon>
        <taxon>Thermotogota</taxon>
        <taxon>Thermotogae</taxon>
        <taxon>Thermotogales</taxon>
        <taxon>Fervidobacteriaceae</taxon>
        <taxon>Fervidobacterium</taxon>
    </lineage>
</organism>
<comment type="caution">
    <text evidence="1">The sequence shown here is derived from an EMBL/GenBank/DDBJ whole genome shotgun (WGS) entry which is preliminary data.</text>
</comment>
<name>A0A7V4NFD3_FERPE</name>
<sequence>MKFLLSKVFNIIPKELEPGKTYVLLSPHIGDVYAFCSLTEEIKLRYNIKRIVLIVPKKFHQLVLAFKSADELIEIDEKVAEALIWLHFSNPLKIQPIQPGKLNIAHPGLLEKIIVFKGYNFWDLLRLKLGIEEKIKFKLIPKLPEPSDNVIEFEKQYKGHTRKLYIFPSARAFRIPKEVNTVFRKVIELAIFNGWIVFANDVPDYLSDLPLIPARFSLLDVIHFANFTGNVLTLRSGITDLLTNSTAKVAVLYPNTKTGHLFGKTNIKDYFPISDFETVSAIKEFIISDDSRRVINEIAGFFNIEY</sequence>
<dbReference type="EMBL" id="DSZZ01000385">
    <property type="protein sequence ID" value="HGU53493.1"/>
    <property type="molecule type" value="Genomic_DNA"/>
</dbReference>